<gene>
    <name evidence="2" type="ORF">FC24_GL002247</name>
</gene>
<dbReference type="STRING" id="1423796.FC24_GL002247"/>
<dbReference type="AlphaFoldDB" id="A0A0R2CTW2"/>
<keyword evidence="1" id="KW-0472">Membrane</keyword>
<dbReference type="RefSeq" id="WP_057874533.1">
    <property type="nucleotide sequence ID" value="NZ_AYYI01000075.1"/>
</dbReference>
<evidence type="ECO:0000313" key="3">
    <source>
        <dbReference type="Proteomes" id="UP000051638"/>
    </source>
</evidence>
<comment type="caution">
    <text evidence="2">The sequence shown here is derived from an EMBL/GenBank/DDBJ whole genome shotgun (WGS) entry which is preliminary data.</text>
</comment>
<dbReference type="EMBL" id="AYYI01000075">
    <property type="protein sequence ID" value="KRM95197.1"/>
    <property type="molecule type" value="Genomic_DNA"/>
</dbReference>
<accession>A0A0R2CTW2</accession>
<keyword evidence="1" id="KW-0812">Transmembrane</keyword>
<name>A0A0R2CTW2_9LACO</name>
<evidence type="ECO:0000256" key="1">
    <source>
        <dbReference type="SAM" id="Phobius"/>
    </source>
</evidence>
<dbReference type="PATRIC" id="fig|1423796.3.peg.2281"/>
<keyword evidence="1" id="KW-1133">Transmembrane helix</keyword>
<organism evidence="2 3">
    <name type="scientific">Loigolactobacillus rennini DSM 20253</name>
    <dbReference type="NCBI Taxonomy" id="1423796"/>
    <lineage>
        <taxon>Bacteria</taxon>
        <taxon>Bacillati</taxon>
        <taxon>Bacillota</taxon>
        <taxon>Bacilli</taxon>
        <taxon>Lactobacillales</taxon>
        <taxon>Lactobacillaceae</taxon>
        <taxon>Loigolactobacillus</taxon>
    </lineage>
</organism>
<protein>
    <recommendedName>
        <fullName evidence="4">Alkaline shock response membrane anchor protein AmaP</fullName>
    </recommendedName>
</protein>
<proteinExistence type="predicted"/>
<reference evidence="2 3" key="1">
    <citation type="journal article" date="2015" name="Genome Announc.">
        <title>Expanding the biotechnology potential of lactobacilli through comparative genomics of 213 strains and associated genera.</title>
        <authorList>
            <person name="Sun Z."/>
            <person name="Harris H.M."/>
            <person name="McCann A."/>
            <person name="Guo C."/>
            <person name="Argimon S."/>
            <person name="Zhang W."/>
            <person name="Yang X."/>
            <person name="Jeffery I.B."/>
            <person name="Cooney J.C."/>
            <person name="Kagawa T.F."/>
            <person name="Liu W."/>
            <person name="Song Y."/>
            <person name="Salvetti E."/>
            <person name="Wrobel A."/>
            <person name="Rasinkangas P."/>
            <person name="Parkhill J."/>
            <person name="Rea M.C."/>
            <person name="O'Sullivan O."/>
            <person name="Ritari J."/>
            <person name="Douillard F.P."/>
            <person name="Paul Ross R."/>
            <person name="Yang R."/>
            <person name="Briner A.E."/>
            <person name="Felis G.E."/>
            <person name="de Vos W.M."/>
            <person name="Barrangou R."/>
            <person name="Klaenhammer T.R."/>
            <person name="Caufield P.W."/>
            <person name="Cui Y."/>
            <person name="Zhang H."/>
            <person name="O'Toole P.W."/>
        </authorList>
    </citation>
    <scope>NUCLEOTIDE SEQUENCE [LARGE SCALE GENOMIC DNA]</scope>
    <source>
        <strain evidence="2 3">DSM 20253</strain>
    </source>
</reference>
<dbReference type="OrthoDB" id="2324211at2"/>
<feature type="transmembrane region" description="Helical" evidence="1">
    <location>
        <begin position="7"/>
        <end position="29"/>
    </location>
</feature>
<evidence type="ECO:0008006" key="4">
    <source>
        <dbReference type="Google" id="ProtNLM"/>
    </source>
</evidence>
<evidence type="ECO:0000313" key="2">
    <source>
        <dbReference type="EMBL" id="KRM95197.1"/>
    </source>
</evidence>
<sequence length="183" mass="20342">MNGKTKGGLFVVSLLGLIQLAWFIALIYPLPVVSHQVNQWQTAYPWSQWPGLALGVISGLIFLGIIIRVIAGWRNSKQLTYRSKQGKLKLDRRAVEKNLQRTLATQYGISNVDAKIQWKKHGKTAAATITAQTDTPEQRQQLSEQIAATTTQQLSSSLGVPIKKVGVNLKPTKQSKRQQTRVV</sequence>
<feature type="transmembrane region" description="Helical" evidence="1">
    <location>
        <begin position="49"/>
        <end position="71"/>
    </location>
</feature>
<dbReference type="Proteomes" id="UP000051638">
    <property type="component" value="Unassembled WGS sequence"/>
</dbReference>
<keyword evidence="3" id="KW-1185">Reference proteome</keyword>
<dbReference type="NCBIfam" id="NF033218">
    <property type="entry name" value="anchor_AmaP"/>
    <property type="match status" value="1"/>
</dbReference>